<evidence type="ECO:0000313" key="9">
    <source>
        <dbReference type="Proteomes" id="UP000306584"/>
    </source>
</evidence>
<reference evidence="8 9" key="1">
    <citation type="submission" date="2018-10" db="EMBL/GenBank/DDBJ databases">
        <title>Fifty Aureobasidium pullulans genomes reveal a recombining polyextremotolerant generalist.</title>
        <authorList>
            <person name="Gostincar C."/>
            <person name="Turk M."/>
            <person name="Zajc J."/>
            <person name="Gunde-Cimerman N."/>
        </authorList>
    </citation>
    <scope>NUCLEOTIDE SEQUENCE [LARGE SCALE GENOMIC DNA]</scope>
    <source>
        <strain evidence="8 9">EXF-6604</strain>
    </source>
</reference>
<dbReference type="FunFam" id="2.60.120.200:FF:000114">
    <property type="entry name" value="Probable endo-1,3(4)-beta-glucanase NFIA_089530"/>
    <property type="match status" value="1"/>
</dbReference>
<evidence type="ECO:0000256" key="6">
    <source>
        <dbReference type="SAM" id="MobiDB-lite"/>
    </source>
</evidence>
<keyword evidence="5" id="KW-0326">Glycosidase</keyword>
<sequence length="712" mass="75840">MNIKQTLSLDLFFCRSEIFLALSFFLTRRIHSFLLQSLFFILQKEMPSSRCVGAAGLLVALLPVTVSAVSYNYTLQDTYAGANFYDGFNFFTDPDPTHGFVEYVDKTTAMKSGILGFGQGTAKWGVDDTNVLYANSTGRQSVRLEGNVNYNHGLFLADIKHMPGSICGVWPAFWTLGDSNWPAHGELDIIEGVNTFTTNQIAAHTAPNCTMTFQDQSGWVNGRDCAVSTGGAAGCATGTNDQTGYGDGFNANGGGVYAMQWTSEFMKVWFFPRNGIPASITSGSPSPALDFGTPVGNFDGGSCDIDSHFINHRMIFDTTFCGDWAGSVYDQTSCPMASGGANGCVNYVAQNPKAFSEAYWEVNYIKVFSETVIASPSSSSSSSSMSSTSSSSSSSSSSVSSTSSTFSSSSLSTSSSKSSSTTSVFPSSTSSARSSSTSVLSTLSSSIRSSSTSTSSSSIKPSTSTSASSSSVRASSPSSSIKPTTSSSSVKPTTSSSSIKPPTSSSSSKPASMSSTKPISTSSTVKPTSTSSTKPVSTSSTVKPTTSSSSIKPSTSSKAPTTSSTSSRKTSISSSSVKTVVTLSTKKAGVSVRSVSSSSVKKVSSTSSSKKQEGHINQQLKELVFYEQCEESDIDQQLKEGNIQQQQQKDHIDEFDQEILIIDQEILIIDQEILIINQETQLHDENQHNQNNEYEAHLECHFFVPLFHLIWT</sequence>
<evidence type="ECO:0000259" key="7">
    <source>
        <dbReference type="PROSITE" id="PS51762"/>
    </source>
</evidence>
<proteinExistence type="inferred from homology"/>
<comment type="catalytic activity">
    <reaction evidence="1">
        <text>Endohydrolysis of (1-&gt;3)- or (1-&gt;4)-linkages in beta-D-glucans when the glucose residue whose reducing group is involved in the linkage to be hydrolyzed is itself substituted at C-3.</text>
        <dbReference type="EC" id="3.2.1.6"/>
    </reaction>
</comment>
<dbReference type="CDD" id="cd02181">
    <property type="entry name" value="GH16_fungal_Lam16A_glucanase"/>
    <property type="match status" value="1"/>
</dbReference>
<evidence type="ECO:0000256" key="3">
    <source>
        <dbReference type="ARBA" id="ARBA00012599"/>
    </source>
</evidence>
<dbReference type="PANTHER" id="PTHR10963">
    <property type="entry name" value="GLYCOSYL HYDROLASE-RELATED"/>
    <property type="match status" value="1"/>
</dbReference>
<keyword evidence="4" id="KW-0378">Hydrolase</keyword>
<dbReference type="Gene3D" id="2.60.120.200">
    <property type="match status" value="1"/>
</dbReference>
<evidence type="ECO:0000313" key="8">
    <source>
        <dbReference type="EMBL" id="THY01385.1"/>
    </source>
</evidence>
<dbReference type="AlphaFoldDB" id="A0A4S9JHE7"/>
<feature type="domain" description="GH16" evidence="7">
    <location>
        <begin position="64"/>
        <end position="333"/>
    </location>
</feature>
<evidence type="ECO:0000256" key="5">
    <source>
        <dbReference type="ARBA" id="ARBA00023295"/>
    </source>
</evidence>
<protein>
    <recommendedName>
        <fullName evidence="3">endo-1,3(4)-beta-glucanase</fullName>
        <ecNumber evidence="3">3.2.1.6</ecNumber>
    </recommendedName>
</protein>
<dbReference type="InterPro" id="IPR000757">
    <property type="entry name" value="Beta-glucanase-like"/>
</dbReference>
<evidence type="ECO:0000256" key="1">
    <source>
        <dbReference type="ARBA" id="ARBA00000124"/>
    </source>
</evidence>
<feature type="compositionally biased region" description="Low complexity" evidence="6">
    <location>
        <begin position="594"/>
        <end position="609"/>
    </location>
</feature>
<accession>A0A4S9JHE7</accession>
<evidence type="ECO:0000256" key="2">
    <source>
        <dbReference type="ARBA" id="ARBA00006865"/>
    </source>
</evidence>
<dbReference type="EMBL" id="QZBD01000992">
    <property type="protein sequence ID" value="THY01385.1"/>
    <property type="molecule type" value="Genomic_DNA"/>
</dbReference>
<dbReference type="InterPro" id="IPR050546">
    <property type="entry name" value="Glycosyl_Hydrlase_16"/>
</dbReference>
<comment type="similarity">
    <text evidence="2">Belongs to the glycosyl hydrolase 16 family.</text>
</comment>
<feature type="region of interest" description="Disordered" evidence="6">
    <location>
        <begin position="447"/>
        <end position="575"/>
    </location>
</feature>
<dbReference type="GO" id="GO:0009251">
    <property type="term" value="P:glucan catabolic process"/>
    <property type="evidence" value="ECO:0007669"/>
    <property type="project" value="TreeGrafter"/>
</dbReference>
<gene>
    <name evidence="8" type="ORF">D6D01_10365</name>
</gene>
<dbReference type="EC" id="3.2.1.6" evidence="3"/>
<dbReference type="SUPFAM" id="SSF49899">
    <property type="entry name" value="Concanavalin A-like lectins/glucanases"/>
    <property type="match status" value="1"/>
</dbReference>
<dbReference type="PROSITE" id="PS51762">
    <property type="entry name" value="GH16_2"/>
    <property type="match status" value="1"/>
</dbReference>
<organism evidence="8 9">
    <name type="scientific">Aureobasidium pullulans</name>
    <name type="common">Black yeast</name>
    <name type="synonym">Pullularia pullulans</name>
    <dbReference type="NCBI Taxonomy" id="5580"/>
    <lineage>
        <taxon>Eukaryota</taxon>
        <taxon>Fungi</taxon>
        <taxon>Dikarya</taxon>
        <taxon>Ascomycota</taxon>
        <taxon>Pezizomycotina</taxon>
        <taxon>Dothideomycetes</taxon>
        <taxon>Dothideomycetidae</taxon>
        <taxon>Dothideales</taxon>
        <taxon>Saccotheciaceae</taxon>
        <taxon>Aureobasidium</taxon>
    </lineage>
</organism>
<dbReference type="Proteomes" id="UP000306584">
    <property type="component" value="Unassembled WGS sequence"/>
</dbReference>
<comment type="caution">
    <text evidence="8">The sequence shown here is derived from an EMBL/GenBank/DDBJ whole genome shotgun (WGS) entry which is preliminary data.</text>
</comment>
<dbReference type="PANTHER" id="PTHR10963:SF24">
    <property type="entry name" value="GLYCOSIDASE C21B10.07-RELATED"/>
    <property type="match status" value="1"/>
</dbReference>
<feature type="region of interest" description="Disordered" evidence="6">
    <location>
        <begin position="594"/>
        <end position="614"/>
    </location>
</feature>
<feature type="region of interest" description="Disordered" evidence="6">
    <location>
        <begin position="376"/>
        <end position="435"/>
    </location>
</feature>
<evidence type="ECO:0000256" key="4">
    <source>
        <dbReference type="ARBA" id="ARBA00022801"/>
    </source>
</evidence>
<dbReference type="InterPro" id="IPR013320">
    <property type="entry name" value="ConA-like_dom_sf"/>
</dbReference>
<dbReference type="GO" id="GO:0052861">
    <property type="term" value="F:endo-1,3(4)-beta-glucanase activity"/>
    <property type="evidence" value="ECO:0007669"/>
    <property type="project" value="UniProtKB-EC"/>
</dbReference>
<name>A0A4S9JHE7_AURPU</name>
<dbReference type="Pfam" id="PF26113">
    <property type="entry name" value="GH16_XgeA"/>
    <property type="match status" value="1"/>
</dbReference>